<dbReference type="Proteomes" id="UP000278627">
    <property type="component" value="Unassembled WGS sequence"/>
</dbReference>
<evidence type="ECO:0000313" key="2">
    <source>
        <dbReference type="EMBL" id="VDN90635.1"/>
    </source>
</evidence>
<evidence type="ECO:0000313" key="4">
    <source>
        <dbReference type="WBParaSite" id="BPAG_0000948701-mRNA-1"/>
    </source>
</evidence>
<dbReference type="AlphaFoldDB" id="A0A0N4TM38"/>
<protein>
    <submittedName>
        <fullName evidence="4">ABC transporter permease</fullName>
    </submittedName>
</protein>
<proteinExistence type="predicted"/>
<keyword evidence="1" id="KW-0472">Membrane</keyword>
<keyword evidence="1" id="KW-0812">Transmembrane</keyword>
<keyword evidence="1" id="KW-1133">Transmembrane helix</keyword>
<sequence>MLVTRKSIGTLPMILSVMGYWYLPIDSNLLQAISYSGHFYIPVFRLSFEQSGISIEKQFDLVGISIEKQFDVVA</sequence>
<keyword evidence="3" id="KW-1185">Reference proteome</keyword>
<name>A0A0N4TM38_BRUPA</name>
<organism evidence="4">
    <name type="scientific">Brugia pahangi</name>
    <name type="common">Filarial nematode worm</name>
    <dbReference type="NCBI Taxonomy" id="6280"/>
    <lineage>
        <taxon>Eukaryota</taxon>
        <taxon>Metazoa</taxon>
        <taxon>Ecdysozoa</taxon>
        <taxon>Nematoda</taxon>
        <taxon>Chromadorea</taxon>
        <taxon>Rhabditida</taxon>
        <taxon>Spirurina</taxon>
        <taxon>Spiruromorpha</taxon>
        <taxon>Filarioidea</taxon>
        <taxon>Onchocercidae</taxon>
        <taxon>Brugia</taxon>
    </lineage>
</organism>
<dbReference type="EMBL" id="UZAD01013156">
    <property type="protein sequence ID" value="VDN90635.1"/>
    <property type="molecule type" value="Genomic_DNA"/>
</dbReference>
<gene>
    <name evidence="2" type="ORF">BPAG_LOCUS9449</name>
</gene>
<reference evidence="4" key="1">
    <citation type="submission" date="2017-02" db="UniProtKB">
        <authorList>
            <consortium name="WormBaseParasite"/>
        </authorList>
    </citation>
    <scope>IDENTIFICATION</scope>
</reference>
<dbReference type="WBParaSite" id="BPAG_0000948701-mRNA-1">
    <property type="protein sequence ID" value="BPAG_0000948701-mRNA-1"/>
    <property type="gene ID" value="BPAG_0000948701"/>
</dbReference>
<evidence type="ECO:0000256" key="1">
    <source>
        <dbReference type="SAM" id="Phobius"/>
    </source>
</evidence>
<reference evidence="2 3" key="2">
    <citation type="submission" date="2018-11" db="EMBL/GenBank/DDBJ databases">
        <authorList>
            <consortium name="Pathogen Informatics"/>
        </authorList>
    </citation>
    <scope>NUCLEOTIDE SEQUENCE [LARGE SCALE GENOMIC DNA]</scope>
</reference>
<accession>A0A0N4TM38</accession>
<feature type="transmembrane region" description="Helical" evidence="1">
    <location>
        <begin position="7"/>
        <end position="23"/>
    </location>
</feature>
<evidence type="ECO:0000313" key="3">
    <source>
        <dbReference type="Proteomes" id="UP000278627"/>
    </source>
</evidence>